<dbReference type="EC" id="3.4.-.-" evidence="4"/>
<dbReference type="SUPFAM" id="SSF51261">
    <property type="entry name" value="Duplicated hybrid motif"/>
    <property type="match status" value="1"/>
</dbReference>
<keyword evidence="2" id="KW-0812">Transmembrane</keyword>
<keyword evidence="5" id="KW-1185">Reference proteome</keyword>
<name>A0ABU6NVC2_9BACI</name>
<feature type="region of interest" description="Disordered" evidence="1">
    <location>
        <begin position="1"/>
        <end position="34"/>
    </location>
</feature>
<reference evidence="4 5" key="1">
    <citation type="submission" date="2023-03" db="EMBL/GenBank/DDBJ databases">
        <title>Bacillus Genome Sequencing.</title>
        <authorList>
            <person name="Dunlap C."/>
        </authorList>
    </citation>
    <scope>NUCLEOTIDE SEQUENCE [LARGE SCALE GENOMIC DNA]</scope>
    <source>
        <strain evidence="4 5">NRS-1717</strain>
    </source>
</reference>
<dbReference type="GO" id="GO:0016787">
    <property type="term" value="F:hydrolase activity"/>
    <property type="evidence" value="ECO:0007669"/>
    <property type="project" value="UniProtKB-KW"/>
</dbReference>
<dbReference type="RefSeq" id="WP_066232995.1">
    <property type="nucleotide sequence ID" value="NZ_JARTFQ010000007.1"/>
</dbReference>
<keyword evidence="4" id="KW-0378">Hydrolase</keyword>
<dbReference type="Pfam" id="PF01551">
    <property type="entry name" value="Peptidase_M23"/>
    <property type="match status" value="1"/>
</dbReference>
<evidence type="ECO:0000313" key="4">
    <source>
        <dbReference type="EMBL" id="MED4401082.1"/>
    </source>
</evidence>
<dbReference type="CDD" id="cd12797">
    <property type="entry name" value="M23_peptidase"/>
    <property type="match status" value="1"/>
</dbReference>
<keyword evidence="2" id="KW-0472">Membrane</keyword>
<dbReference type="InterPro" id="IPR016047">
    <property type="entry name" value="M23ase_b-sheet_dom"/>
</dbReference>
<dbReference type="Proteomes" id="UP001342826">
    <property type="component" value="Unassembled WGS sequence"/>
</dbReference>
<accession>A0ABU6NVC2</accession>
<protein>
    <submittedName>
        <fullName evidence="4">M23 family metallopeptidase</fullName>
        <ecNumber evidence="4">3.4.-.-</ecNumber>
    </submittedName>
</protein>
<evidence type="ECO:0000259" key="3">
    <source>
        <dbReference type="Pfam" id="PF01551"/>
    </source>
</evidence>
<feature type="transmembrane region" description="Helical" evidence="2">
    <location>
        <begin position="69"/>
        <end position="88"/>
    </location>
</feature>
<evidence type="ECO:0000313" key="5">
    <source>
        <dbReference type="Proteomes" id="UP001342826"/>
    </source>
</evidence>
<proteinExistence type="predicted"/>
<dbReference type="EMBL" id="JARTFS010000005">
    <property type="protein sequence ID" value="MED4401082.1"/>
    <property type="molecule type" value="Genomic_DNA"/>
</dbReference>
<feature type="domain" description="M23ase beta-sheet core" evidence="3">
    <location>
        <begin position="162"/>
        <end position="254"/>
    </location>
</feature>
<sequence>MSHRADEFRRRMARRKKNRQSEEEQVSRQTSLYVSDEEKYGSYSFPSYEANPIEEKNNKPNHPLFRVDLFIFKILFSACLILLTAIAFKGNSPVFQEVRSSVTYALEEEFQFAIVAKWYREQFGNPTALFNQTDQKAEKSEKVTNELAVPASGRITESFKDNGQGIIVETNSPVVKPMNEGMVYEVAEKPNTGLTIMIKHADGTKSWYGDLDEVNVSLYDYVEKDQALGKIKINENKKGLYYFAIEQGNNFIDPIQVISFD</sequence>
<organism evidence="4 5">
    <name type="scientific">Metabacillus fastidiosus</name>
    <dbReference type="NCBI Taxonomy" id="1458"/>
    <lineage>
        <taxon>Bacteria</taxon>
        <taxon>Bacillati</taxon>
        <taxon>Bacillota</taxon>
        <taxon>Bacilli</taxon>
        <taxon>Bacillales</taxon>
        <taxon>Bacillaceae</taxon>
        <taxon>Metabacillus</taxon>
    </lineage>
</organism>
<comment type="caution">
    <text evidence="4">The sequence shown here is derived from an EMBL/GenBank/DDBJ whole genome shotgun (WGS) entry which is preliminary data.</text>
</comment>
<keyword evidence="2" id="KW-1133">Transmembrane helix</keyword>
<evidence type="ECO:0000256" key="1">
    <source>
        <dbReference type="SAM" id="MobiDB-lite"/>
    </source>
</evidence>
<evidence type="ECO:0000256" key="2">
    <source>
        <dbReference type="SAM" id="Phobius"/>
    </source>
</evidence>
<feature type="compositionally biased region" description="Basic and acidic residues" evidence="1">
    <location>
        <begin position="1"/>
        <end position="10"/>
    </location>
</feature>
<dbReference type="Gene3D" id="2.70.70.10">
    <property type="entry name" value="Glucose Permease (Domain IIA)"/>
    <property type="match status" value="1"/>
</dbReference>
<dbReference type="GeneID" id="301142327"/>
<gene>
    <name evidence="4" type="ORF">P9271_07010</name>
</gene>
<dbReference type="InterPro" id="IPR011055">
    <property type="entry name" value="Dup_hybrid_motif"/>
</dbReference>